<accession>A0ACC2GMC5</accession>
<keyword evidence="2" id="KW-1185">Reference proteome</keyword>
<comment type="caution">
    <text evidence="1">The sequence shown here is derived from an EMBL/GenBank/DDBJ whole genome shotgun (WGS) entry which is preliminary data.</text>
</comment>
<reference evidence="1" key="1">
    <citation type="submission" date="2021-05" db="EMBL/GenBank/DDBJ databases">
        <authorList>
            <person name="Pan Q."/>
            <person name="Jouanno E."/>
            <person name="Zahm M."/>
            <person name="Klopp C."/>
            <person name="Cabau C."/>
            <person name="Louis A."/>
            <person name="Berthelot C."/>
            <person name="Parey E."/>
            <person name="Roest Crollius H."/>
            <person name="Montfort J."/>
            <person name="Robinson-Rechavi M."/>
            <person name="Bouchez O."/>
            <person name="Lampietro C."/>
            <person name="Lopez Roques C."/>
            <person name="Donnadieu C."/>
            <person name="Postlethwait J."/>
            <person name="Bobe J."/>
            <person name="Dillon D."/>
            <person name="Chandos A."/>
            <person name="von Hippel F."/>
            <person name="Guiguen Y."/>
        </authorList>
    </citation>
    <scope>NUCLEOTIDE SEQUENCE</scope>
    <source>
        <strain evidence="1">YG-Jan2019</strain>
    </source>
</reference>
<evidence type="ECO:0000313" key="1">
    <source>
        <dbReference type="EMBL" id="KAJ8004610.1"/>
    </source>
</evidence>
<name>A0ACC2GMC5_DALPE</name>
<dbReference type="Proteomes" id="UP001157502">
    <property type="component" value="Chromosome 11"/>
</dbReference>
<sequence length="73" mass="7543">MEIAALVLAFASGVGLISAAADHQNSQPAPVIDFFETASPGISQFIGGLTFNLSTAPSYRMPGQSPPPHPMCL</sequence>
<feature type="non-terminal residue" evidence="1">
    <location>
        <position position="73"/>
    </location>
</feature>
<organism evidence="1 2">
    <name type="scientific">Dallia pectoralis</name>
    <name type="common">Alaska blackfish</name>
    <dbReference type="NCBI Taxonomy" id="75939"/>
    <lineage>
        <taxon>Eukaryota</taxon>
        <taxon>Metazoa</taxon>
        <taxon>Chordata</taxon>
        <taxon>Craniata</taxon>
        <taxon>Vertebrata</taxon>
        <taxon>Euteleostomi</taxon>
        <taxon>Actinopterygii</taxon>
        <taxon>Neopterygii</taxon>
        <taxon>Teleostei</taxon>
        <taxon>Protacanthopterygii</taxon>
        <taxon>Esociformes</taxon>
        <taxon>Umbridae</taxon>
        <taxon>Dallia</taxon>
    </lineage>
</organism>
<protein>
    <submittedName>
        <fullName evidence="1">Uncharacterized protein</fullName>
    </submittedName>
</protein>
<dbReference type="EMBL" id="CM055738">
    <property type="protein sequence ID" value="KAJ8004610.1"/>
    <property type="molecule type" value="Genomic_DNA"/>
</dbReference>
<proteinExistence type="predicted"/>
<evidence type="ECO:0000313" key="2">
    <source>
        <dbReference type="Proteomes" id="UP001157502"/>
    </source>
</evidence>
<gene>
    <name evidence="1" type="ORF">DPEC_G00138070</name>
</gene>